<accession>A0A2W4URJ2</accession>
<evidence type="ECO:0000313" key="3">
    <source>
        <dbReference type="Proteomes" id="UP000249354"/>
    </source>
</evidence>
<dbReference type="AlphaFoldDB" id="A0A2W4URJ2"/>
<comment type="caution">
    <text evidence="2">The sequence shown here is derived from an EMBL/GenBank/DDBJ whole genome shotgun (WGS) entry which is preliminary data.</text>
</comment>
<evidence type="ECO:0000256" key="1">
    <source>
        <dbReference type="SAM" id="MobiDB-lite"/>
    </source>
</evidence>
<reference evidence="2 3" key="2">
    <citation type="submission" date="2018-06" db="EMBL/GenBank/DDBJ databases">
        <title>Metagenomic assembly of (sub)arctic Cyanobacteria and their associated microbiome from non-axenic cultures.</title>
        <authorList>
            <person name="Baurain D."/>
        </authorList>
    </citation>
    <scope>NUCLEOTIDE SEQUENCE [LARGE SCALE GENOMIC DNA]</scope>
    <source>
        <strain evidence="2">ULC129bin1</strain>
    </source>
</reference>
<sequence length="89" mass="9925">MFNAVRYFEQTVLALLRRRCGVLLVRSRHQVHTVRLATGEYYAFGLAIAQVAKKHSPIIEIAVLESPGSSQNMSNVNNHTVDMALGSDR</sequence>
<feature type="region of interest" description="Disordered" evidence="1">
    <location>
        <begin position="68"/>
        <end position="89"/>
    </location>
</feature>
<evidence type="ECO:0000313" key="2">
    <source>
        <dbReference type="EMBL" id="PZO22734.1"/>
    </source>
</evidence>
<dbReference type="Gene3D" id="3.40.190.10">
    <property type="entry name" value="Periplasmic binding protein-like II"/>
    <property type="match status" value="1"/>
</dbReference>
<dbReference type="EMBL" id="QBMC01000007">
    <property type="protein sequence ID" value="PZO22734.1"/>
    <property type="molecule type" value="Genomic_DNA"/>
</dbReference>
<gene>
    <name evidence="2" type="ORF">DCF25_02135</name>
</gene>
<dbReference type="Proteomes" id="UP000249354">
    <property type="component" value="Unassembled WGS sequence"/>
</dbReference>
<name>A0A2W4URJ2_9CYAN</name>
<feature type="compositionally biased region" description="Polar residues" evidence="1">
    <location>
        <begin position="68"/>
        <end position="80"/>
    </location>
</feature>
<protein>
    <submittedName>
        <fullName evidence="2">Uncharacterized protein</fullName>
    </submittedName>
</protein>
<dbReference type="SUPFAM" id="SSF53850">
    <property type="entry name" value="Periplasmic binding protein-like II"/>
    <property type="match status" value="1"/>
</dbReference>
<organism evidence="2 3">
    <name type="scientific">Leptolyngbya foveolarum</name>
    <dbReference type="NCBI Taxonomy" id="47253"/>
    <lineage>
        <taxon>Bacteria</taxon>
        <taxon>Bacillati</taxon>
        <taxon>Cyanobacteriota</taxon>
        <taxon>Cyanophyceae</taxon>
        <taxon>Leptolyngbyales</taxon>
        <taxon>Leptolyngbyaceae</taxon>
        <taxon>Leptolyngbya group</taxon>
        <taxon>Leptolyngbya</taxon>
    </lineage>
</organism>
<proteinExistence type="predicted"/>
<reference evidence="3" key="1">
    <citation type="submission" date="2018-04" db="EMBL/GenBank/DDBJ databases">
        <authorList>
            <person name="Cornet L."/>
        </authorList>
    </citation>
    <scope>NUCLEOTIDE SEQUENCE [LARGE SCALE GENOMIC DNA]</scope>
</reference>